<accession>A0ABR7XMR1</accession>
<proteinExistence type="predicted"/>
<dbReference type="Gene3D" id="3.40.50.1110">
    <property type="entry name" value="SGNH hydrolase"/>
    <property type="match status" value="1"/>
</dbReference>
<dbReference type="EMBL" id="JACNYL010000001">
    <property type="protein sequence ID" value="MBD1420461.1"/>
    <property type="molecule type" value="Genomic_DNA"/>
</dbReference>
<name>A0ABR7XMR1_9SPHI</name>
<dbReference type="Gene3D" id="2.115.10.20">
    <property type="entry name" value="Glycosyl hydrolase domain, family 43"/>
    <property type="match status" value="1"/>
</dbReference>
<feature type="domain" description="Sialate O-acetylesterase" evidence="2">
    <location>
        <begin position="104"/>
        <end position="315"/>
    </location>
</feature>
<dbReference type="PANTHER" id="PTHR22901:SF0">
    <property type="entry name" value="SIALATE O-ACETYLESTERASE"/>
    <property type="match status" value="1"/>
</dbReference>
<keyword evidence="4" id="KW-1185">Reference proteome</keyword>
<evidence type="ECO:0000313" key="4">
    <source>
        <dbReference type="Proteomes" id="UP000651112"/>
    </source>
</evidence>
<reference evidence="3 4" key="1">
    <citation type="submission" date="2020-08" db="EMBL/GenBank/DDBJ databases">
        <title>Sphingobacterium sp. DN00404 isolated from aquaculture water.</title>
        <authorList>
            <person name="Zhang M."/>
        </authorList>
    </citation>
    <scope>NUCLEOTIDE SEQUENCE [LARGE SCALE GENOMIC DNA]</scope>
    <source>
        <strain evidence="3 4">KCTC 42746</strain>
    </source>
</reference>
<evidence type="ECO:0000313" key="3">
    <source>
        <dbReference type="EMBL" id="MBD1420461.1"/>
    </source>
</evidence>
<dbReference type="RefSeq" id="WP_190312232.1">
    <property type="nucleotide sequence ID" value="NZ_JACNYL010000001.1"/>
</dbReference>
<dbReference type="InterPro" id="IPR023296">
    <property type="entry name" value="Glyco_hydro_beta-prop_sf"/>
</dbReference>
<dbReference type="SUPFAM" id="SSF52266">
    <property type="entry name" value="SGNH hydrolase"/>
    <property type="match status" value="1"/>
</dbReference>
<dbReference type="Pfam" id="PF03629">
    <property type="entry name" value="SASA"/>
    <property type="match status" value="1"/>
</dbReference>
<keyword evidence="1" id="KW-0378">Hydrolase</keyword>
<dbReference type="SUPFAM" id="SSF75005">
    <property type="entry name" value="Arabinanase/levansucrase/invertase"/>
    <property type="match status" value="1"/>
</dbReference>
<sequence>MTKYILFFIWMACSISFVFAEVELPAIFSSNMVLQQDKPILIWGQATAGEAVMVRLKGNEKQTVADDAGKWKIKFPAQKASFDAFDILVEGENMIRLENVLVGEIWLCSGQSNMDYNMKLRDNYRQPGRGIDLAAEELKKPANPHIRLFLVERKKGQTADVGTKGWEICDATSLAPFSAPGYFFGKELLEKVNVPIGLISSSWGGSRIEPWTPEYAYRKSPLFSEEAGSDGETKIDNSPVGEMYEGMIRPLAPFPMRGFIWYQGESNVMFHDARYYDKQKLLIEAWREVWQDAKMPFYYVQLAPYYYSKRKDKMQHTPEILPWFWEIQTRCMDIPYSGMAVVTDLVDELSDIHPSYKWEVGRRLALWALAKDYGQKNLVYSGPQLKRKKIHKNKIVLEFSHLGSGLKQDGETLTWFEIAGDDGGYLPATAIVEGNKVIVSSEKLDKPQHVRFAWNEAARPNFFNNEGLPALSFRTDKKEFAQSPHQLYVKEIHQGPIVDHLHADVIASKNKSGFETGQMVKIDGVYHMFVNEMFDRPHRDMRIAYWTSVDAENWKRESTMVESIPGRSPFNPKSEVWVTGVEFNEEENAWNIFYVAYRAGDKEKGEIEGNDYAGRIWRAKSVIPGKDGIAGPYAEMGVIMQPDENSQAWEGEQAVAAFNPYKVGDKWYAFYDGHTHTPRGDWPVGMATAEKLSGPWERMPEGHNPVPISPEFNENLQVTELKNGGYLAIFDSMGDHEIAYSLSQDGIHWQPEVRLKIQSDDNLWAEPGDHATRTPLGAVEEEDGTFTVVYTAMYKKNEKTFYGLGKCTLAWEK</sequence>
<dbReference type="Proteomes" id="UP000651112">
    <property type="component" value="Unassembled WGS sequence"/>
</dbReference>
<protein>
    <recommendedName>
        <fullName evidence="2">Sialate O-acetylesterase domain-containing protein</fullName>
    </recommendedName>
</protein>
<dbReference type="InterPro" id="IPR005181">
    <property type="entry name" value="SASA"/>
</dbReference>
<evidence type="ECO:0000259" key="2">
    <source>
        <dbReference type="Pfam" id="PF03629"/>
    </source>
</evidence>
<dbReference type="PANTHER" id="PTHR22901">
    <property type="entry name" value="SIALATE O-ACETYLESTERASE"/>
    <property type="match status" value="1"/>
</dbReference>
<organism evidence="3 4">
    <name type="scientific">Sphingobacterium chuzhouense</name>
    <dbReference type="NCBI Taxonomy" id="1742264"/>
    <lineage>
        <taxon>Bacteria</taxon>
        <taxon>Pseudomonadati</taxon>
        <taxon>Bacteroidota</taxon>
        <taxon>Sphingobacteriia</taxon>
        <taxon>Sphingobacteriales</taxon>
        <taxon>Sphingobacteriaceae</taxon>
        <taxon>Sphingobacterium</taxon>
    </lineage>
</organism>
<dbReference type="InterPro" id="IPR039329">
    <property type="entry name" value="SIAE"/>
</dbReference>
<comment type="caution">
    <text evidence="3">The sequence shown here is derived from an EMBL/GenBank/DDBJ whole genome shotgun (WGS) entry which is preliminary data.</text>
</comment>
<dbReference type="InterPro" id="IPR036514">
    <property type="entry name" value="SGNH_hydro_sf"/>
</dbReference>
<evidence type="ECO:0000256" key="1">
    <source>
        <dbReference type="ARBA" id="ARBA00022801"/>
    </source>
</evidence>
<gene>
    <name evidence="3" type="ORF">H8B21_02660</name>
</gene>